<dbReference type="SUPFAM" id="SSF47413">
    <property type="entry name" value="lambda repressor-like DNA-binding domains"/>
    <property type="match status" value="1"/>
</dbReference>
<comment type="caution">
    <text evidence="2">The sequence shown here is derived from an EMBL/GenBank/DDBJ whole genome shotgun (WGS) entry which is preliminary data.</text>
</comment>
<feature type="domain" description="HTH cro/C1-type" evidence="1">
    <location>
        <begin position="18"/>
        <end position="72"/>
    </location>
</feature>
<dbReference type="InterPro" id="IPR010982">
    <property type="entry name" value="Lambda_DNA-bd_dom_sf"/>
</dbReference>
<dbReference type="RefSeq" id="WP_232879182.1">
    <property type="nucleotide sequence ID" value="NZ_JAJSOJ010000113.1"/>
</dbReference>
<sequence length="92" mass="10050">MNKSERSGTVAAEAGRWLRQFRVDAGLTGTSAGKMMHTSSSRIGQIENGHSMPTTRVILDLLWIYDVSEGDAVAFFAALLKEDSRSRLSHPA</sequence>
<evidence type="ECO:0000259" key="1">
    <source>
        <dbReference type="PROSITE" id="PS50943"/>
    </source>
</evidence>
<protein>
    <submittedName>
        <fullName evidence="2">Helix-turn-helix domain-containing protein</fullName>
    </submittedName>
</protein>
<dbReference type="Proteomes" id="UP001521074">
    <property type="component" value="Unassembled WGS sequence"/>
</dbReference>
<evidence type="ECO:0000313" key="3">
    <source>
        <dbReference type="Proteomes" id="UP001521074"/>
    </source>
</evidence>
<name>A0ABS8W2U7_9PROT</name>
<accession>A0ABS8W2U7</accession>
<dbReference type="EMBL" id="JAJSOJ010000113">
    <property type="protein sequence ID" value="MCE0745566.1"/>
    <property type="molecule type" value="Genomic_DNA"/>
</dbReference>
<keyword evidence="3" id="KW-1185">Reference proteome</keyword>
<dbReference type="Gene3D" id="1.10.260.40">
    <property type="entry name" value="lambda repressor-like DNA-binding domains"/>
    <property type="match status" value="1"/>
</dbReference>
<dbReference type="PROSITE" id="PS50943">
    <property type="entry name" value="HTH_CROC1"/>
    <property type="match status" value="1"/>
</dbReference>
<gene>
    <name evidence="2" type="ORF">LWC05_16980</name>
</gene>
<dbReference type="CDD" id="cd00093">
    <property type="entry name" value="HTH_XRE"/>
    <property type="match status" value="1"/>
</dbReference>
<dbReference type="InterPro" id="IPR001387">
    <property type="entry name" value="Cro/C1-type_HTH"/>
</dbReference>
<dbReference type="SMART" id="SM00530">
    <property type="entry name" value="HTH_XRE"/>
    <property type="match status" value="1"/>
</dbReference>
<dbReference type="Pfam" id="PF13560">
    <property type="entry name" value="HTH_31"/>
    <property type="match status" value="1"/>
</dbReference>
<proteinExistence type="predicted"/>
<organism evidence="2 3">
    <name type="scientific">Acetobacter sicerae</name>
    <dbReference type="NCBI Taxonomy" id="85325"/>
    <lineage>
        <taxon>Bacteria</taxon>
        <taxon>Pseudomonadati</taxon>
        <taxon>Pseudomonadota</taxon>
        <taxon>Alphaproteobacteria</taxon>
        <taxon>Acetobacterales</taxon>
        <taxon>Acetobacteraceae</taxon>
        <taxon>Acetobacter</taxon>
    </lineage>
</organism>
<evidence type="ECO:0000313" key="2">
    <source>
        <dbReference type="EMBL" id="MCE0745566.1"/>
    </source>
</evidence>
<reference evidence="2 3" key="1">
    <citation type="submission" date="2021-12" db="EMBL/GenBank/DDBJ databases">
        <title>Genome sequence of Acetobacter sicerae DmPark20a_162.</title>
        <authorList>
            <person name="Chaston J.M."/>
        </authorList>
    </citation>
    <scope>NUCLEOTIDE SEQUENCE [LARGE SCALE GENOMIC DNA]</scope>
    <source>
        <strain evidence="2 3">DmPark20a_162</strain>
    </source>
</reference>